<sequence>MTGNKPKESIKFSEPCRKYLTESFTHRIHMHSMNNIAEKAINHGSKLAMSYINANNLSKLQSLVKSLAPLNKWKWCILIEHSIVFSAEESHVVVAVAVEESRMVVVGVGEKESLALILVAALENLVQVVPW</sequence>
<gene>
    <name evidence="1" type="ordered locus">MTR_4g061120</name>
</gene>
<name>G7JRI3_MEDTR</name>
<protein>
    <submittedName>
        <fullName evidence="1 2">Uncharacterized protein</fullName>
    </submittedName>
</protein>
<dbReference type="EnsemblPlants" id="AES88705">
    <property type="protein sequence ID" value="AES88705"/>
    <property type="gene ID" value="MTR_4g061120"/>
</dbReference>
<keyword evidence="3" id="KW-1185">Reference proteome</keyword>
<dbReference type="PaxDb" id="3880-AES88705"/>
<reference evidence="1 3" key="1">
    <citation type="journal article" date="2011" name="Nature">
        <title>The Medicago genome provides insight into the evolution of rhizobial symbioses.</title>
        <authorList>
            <person name="Young N.D."/>
            <person name="Debelle F."/>
            <person name="Oldroyd G.E."/>
            <person name="Geurts R."/>
            <person name="Cannon S.B."/>
            <person name="Udvardi M.K."/>
            <person name="Benedito V.A."/>
            <person name="Mayer K.F."/>
            <person name="Gouzy J."/>
            <person name="Schoof H."/>
            <person name="Van de Peer Y."/>
            <person name="Proost S."/>
            <person name="Cook D.R."/>
            <person name="Meyers B.C."/>
            <person name="Spannagl M."/>
            <person name="Cheung F."/>
            <person name="De Mita S."/>
            <person name="Krishnakumar V."/>
            <person name="Gundlach H."/>
            <person name="Zhou S."/>
            <person name="Mudge J."/>
            <person name="Bharti A.K."/>
            <person name="Murray J.D."/>
            <person name="Naoumkina M.A."/>
            <person name="Rosen B."/>
            <person name="Silverstein K.A."/>
            <person name="Tang H."/>
            <person name="Rombauts S."/>
            <person name="Zhao P.X."/>
            <person name="Zhou P."/>
            <person name="Barbe V."/>
            <person name="Bardou P."/>
            <person name="Bechner M."/>
            <person name="Bellec A."/>
            <person name="Berger A."/>
            <person name="Berges H."/>
            <person name="Bidwell S."/>
            <person name="Bisseling T."/>
            <person name="Choisne N."/>
            <person name="Couloux A."/>
            <person name="Denny R."/>
            <person name="Deshpande S."/>
            <person name="Dai X."/>
            <person name="Doyle J.J."/>
            <person name="Dudez A.M."/>
            <person name="Farmer A.D."/>
            <person name="Fouteau S."/>
            <person name="Franken C."/>
            <person name="Gibelin C."/>
            <person name="Gish J."/>
            <person name="Goldstein S."/>
            <person name="Gonzalez A.J."/>
            <person name="Green P.J."/>
            <person name="Hallab A."/>
            <person name="Hartog M."/>
            <person name="Hua A."/>
            <person name="Humphray S.J."/>
            <person name="Jeong D.H."/>
            <person name="Jing Y."/>
            <person name="Jocker A."/>
            <person name="Kenton S.M."/>
            <person name="Kim D.J."/>
            <person name="Klee K."/>
            <person name="Lai H."/>
            <person name="Lang C."/>
            <person name="Lin S."/>
            <person name="Macmil S.L."/>
            <person name="Magdelenat G."/>
            <person name="Matthews L."/>
            <person name="McCorrison J."/>
            <person name="Monaghan E.L."/>
            <person name="Mun J.H."/>
            <person name="Najar F.Z."/>
            <person name="Nicholson C."/>
            <person name="Noirot C."/>
            <person name="O'Bleness M."/>
            <person name="Paule C.R."/>
            <person name="Poulain J."/>
            <person name="Prion F."/>
            <person name="Qin B."/>
            <person name="Qu C."/>
            <person name="Retzel E.F."/>
            <person name="Riddle C."/>
            <person name="Sallet E."/>
            <person name="Samain S."/>
            <person name="Samson N."/>
            <person name="Sanders I."/>
            <person name="Saurat O."/>
            <person name="Scarpelli C."/>
            <person name="Schiex T."/>
            <person name="Segurens B."/>
            <person name="Severin A.J."/>
            <person name="Sherrier D.J."/>
            <person name="Shi R."/>
            <person name="Sims S."/>
            <person name="Singer S.R."/>
            <person name="Sinharoy S."/>
            <person name="Sterck L."/>
            <person name="Viollet A."/>
            <person name="Wang B.B."/>
            <person name="Wang K."/>
            <person name="Wang M."/>
            <person name="Wang X."/>
            <person name="Warfsmann J."/>
            <person name="Weissenbach J."/>
            <person name="White D.D."/>
            <person name="White J.D."/>
            <person name="Wiley G.B."/>
            <person name="Wincker P."/>
            <person name="Xing Y."/>
            <person name="Yang L."/>
            <person name="Yao Z."/>
            <person name="Ying F."/>
            <person name="Zhai J."/>
            <person name="Zhou L."/>
            <person name="Zuber A."/>
            <person name="Denarie J."/>
            <person name="Dixon R.A."/>
            <person name="May G.D."/>
            <person name="Schwartz D.C."/>
            <person name="Rogers J."/>
            <person name="Quetier F."/>
            <person name="Town C.D."/>
            <person name="Roe B.A."/>
        </authorList>
    </citation>
    <scope>NUCLEOTIDE SEQUENCE [LARGE SCALE GENOMIC DNA]</scope>
    <source>
        <strain evidence="1">A17</strain>
        <strain evidence="2 3">cv. Jemalong A17</strain>
    </source>
</reference>
<accession>G7JRI3</accession>
<proteinExistence type="predicted"/>
<reference evidence="1 3" key="2">
    <citation type="journal article" date="2014" name="BMC Genomics">
        <title>An improved genome release (version Mt4.0) for the model legume Medicago truncatula.</title>
        <authorList>
            <person name="Tang H."/>
            <person name="Krishnakumar V."/>
            <person name="Bidwell S."/>
            <person name="Rosen B."/>
            <person name="Chan A."/>
            <person name="Zhou S."/>
            <person name="Gentzbittel L."/>
            <person name="Childs K.L."/>
            <person name="Yandell M."/>
            <person name="Gundlach H."/>
            <person name="Mayer K.F."/>
            <person name="Schwartz D.C."/>
            <person name="Town C.D."/>
        </authorList>
    </citation>
    <scope>GENOME REANNOTATION</scope>
    <source>
        <strain evidence="2 3">cv. Jemalong A17</strain>
    </source>
</reference>
<evidence type="ECO:0000313" key="2">
    <source>
        <dbReference type="EnsemblPlants" id="AES88705"/>
    </source>
</evidence>
<dbReference type="AlphaFoldDB" id="G7JRI3"/>
<evidence type="ECO:0000313" key="1">
    <source>
        <dbReference type="EMBL" id="AES88705.1"/>
    </source>
</evidence>
<organism evidence="1 3">
    <name type="scientific">Medicago truncatula</name>
    <name type="common">Barrel medic</name>
    <name type="synonym">Medicago tribuloides</name>
    <dbReference type="NCBI Taxonomy" id="3880"/>
    <lineage>
        <taxon>Eukaryota</taxon>
        <taxon>Viridiplantae</taxon>
        <taxon>Streptophyta</taxon>
        <taxon>Embryophyta</taxon>
        <taxon>Tracheophyta</taxon>
        <taxon>Spermatophyta</taxon>
        <taxon>Magnoliopsida</taxon>
        <taxon>eudicotyledons</taxon>
        <taxon>Gunneridae</taxon>
        <taxon>Pentapetalae</taxon>
        <taxon>rosids</taxon>
        <taxon>fabids</taxon>
        <taxon>Fabales</taxon>
        <taxon>Fabaceae</taxon>
        <taxon>Papilionoideae</taxon>
        <taxon>50 kb inversion clade</taxon>
        <taxon>NPAAA clade</taxon>
        <taxon>Hologalegina</taxon>
        <taxon>IRL clade</taxon>
        <taxon>Trifolieae</taxon>
        <taxon>Medicago</taxon>
    </lineage>
</organism>
<reference evidence="2" key="3">
    <citation type="submission" date="2015-04" db="UniProtKB">
        <authorList>
            <consortium name="EnsemblPlants"/>
        </authorList>
    </citation>
    <scope>IDENTIFICATION</scope>
    <source>
        <strain evidence="2">cv. Jemalong A17</strain>
    </source>
</reference>
<evidence type="ECO:0000313" key="3">
    <source>
        <dbReference type="Proteomes" id="UP000002051"/>
    </source>
</evidence>
<dbReference type="Proteomes" id="UP000002051">
    <property type="component" value="Chromosome 4"/>
</dbReference>
<dbReference type="HOGENOM" id="CLU_1930672_0_0_1"/>
<dbReference type="EMBL" id="CM001220">
    <property type="protein sequence ID" value="AES88705.1"/>
    <property type="molecule type" value="Genomic_DNA"/>
</dbReference>